<dbReference type="InterPro" id="IPR008377">
    <property type="entry name" value="Sialidase_trypan"/>
</dbReference>
<reference evidence="4 5" key="1">
    <citation type="journal article" date="2012" name="BMC Genomics">
        <title>Comparative genomic analysis of human infective Trypanosoma cruzi lineages with the bat-restricted subspecies T. cruzi marinkellei.</title>
        <authorList>
            <person name="Franzen O."/>
            <person name="Talavera-Lopez C."/>
            <person name="Ochaya S."/>
            <person name="Butler C.E."/>
            <person name="Messenger L.A."/>
            <person name="Lewis M.D."/>
            <person name="Llewellyn M.S."/>
            <person name="Marinkelle C.J."/>
            <person name="Tyler K.M."/>
            <person name="Miles M.A."/>
            <person name="Andersson B."/>
        </authorList>
    </citation>
    <scope>NUCLEOTIDE SEQUENCE [LARGE SCALE GENOMIC DNA]</scope>
    <source>
        <strain evidence="4 5">B7</strain>
    </source>
</reference>
<feature type="domain" description="Sialidase" evidence="2">
    <location>
        <begin position="1"/>
        <end position="99"/>
    </location>
</feature>
<sequence>MGRTWTEAVGALPGVWTGSQSGVRWDRSLHVDALIAATIGKRKVMLYGQRRRYFSGTREATALYLWVTDNNRSFYVGPVTMEDEASWMLPSNLLYSDGNLHLLQRRDTSEGSAISLSRLAEELNTIKYVLSTWAQLDASFSGSSIPTAGLVGFLSNASSGDVTWIDEYHCVNATVTKAARVAYGFKFTGPGSGAMWPVNGRKDNNQYGFVSHDFTLLATVTIHEVPKGSTPQLGASLGDGAGKKIIVLSYSMKKMCKTVFNGTKTAPDSTWDPGREHRVALVLQGGNKGSVYVDGVHVGSSAKLPTPDTRGREITHFSIGGDKGDTNSSVTVTNVFLYNRPLSVGEIKMVKRSDDKKGGGDGSMRGGVSQLLLLLLLGLCSFVALY</sequence>
<dbReference type="InterPro" id="IPR013320">
    <property type="entry name" value="ConA-like_dom_sf"/>
</dbReference>
<proteinExistence type="predicted"/>
<gene>
    <name evidence="4" type="ORF">MOQ_005752</name>
</gene>
<dbReference type="Gene3D" id="2.120.10.10">
    <property type="match status" value="1"/>
</dbReference>
<dbReference type="InterPro" id="IPR011040">
    <property type="entry name" value="Sialidase"/>
</dbReference>
<dbReference type="InterPro" id="IPR055239">
    <property type="entry name" value="TS_C"/>
</dbReference>
<dbReference type="PRINTS" id="PR01803">
    <property type="entry name" value="TCSIALIDASE"/>
</dbReference>
<evidence type="ECO:0000313" key="4">
    <source>
        <dbReference type="EMBL" id="EKF30436.1"/>
    </source>
</evidence>
<dbReference type="Proteomes" id="UP000007350">
    <property type="component" value="Unassembled WGS sequence"/>
</dbReference>
<dbReference type="Pfam" id="PF22925">
    <property type="entry name" value="TS_C"/>
    <property type="match status" value="1"/>
</dbReference>
<evidence type="ECO:0000256" key="1">
    <source>
        <dbReference type="SAM" id="Phobius"/>
    </source>
</evidence>
<dbReference type="Pfam" id="PF13859">
    <property type="entry name" value="BNR_3"/>
    <property type="match status" value="1"/>
</dbReference>
<organism evidence="4 5">
    <name type="scientific">Trypanosoma cruzi marinkellei</name>
    <dbReference type="NCBI Taxonomy" id="85056"/>
    <lineage>
        <taxon>Eukaryota</taxon>
        <taxon>Discoba</taxon>
        <taxon>Euglenozoa</taxon>
        <taxon>Kinetoplastea</taxon>
        <taxon>Metakinetoplastina</taxon>
        <taxon>Trypanosomatida</taxon>
        <taxon>Trypanosomatidae</taxon>
        <taxon>Trypanosoma</taxon>
        <taxon>Schizotrypanum</taxon>
    </lineage>
</organism>
<keyword evidence="5" id="KW-1185">Reference proteome</keyword>
<dbReference type="AlphaFoldDB" id="K2N6Z7"/>
<name>K2N6Z7_TRYCR</name>
<dbReference type="OrthoDB" id="251897at2759"/>
<evidence type="ECO:0000259" key="3">
    <source>
        <dbReference type="Pfam" id="PF22925"/>
    </source>
</evidence>
<feature type="domain" description="Trans-sialidase C-terminal" evidence="3">
    <location>
        <begin position="146"/>
        <end position="343"/>
    </location>
</feature>
<protein>
    <submittedName>
        <fullName evidence="4">Trans-sialidase, putative</fullName>
    </submittedName>
</protein>
<dbReference type="SUPFAM" id="SSF49899">
    <property type="entry name" value="Concanavalin A-like lectins/glucanases"/>
    <property type="match status" value="1"/>
</dbReference>
<comment type="caution">
    <text evidence="4">The sequence shown here is derived from an EMBL/GenBank/DDBJ whole genome shotgun (WGS) entry which is preliminary data.</text>
</comment>
<dbReference type="EMBL" id="AHKC01012091">
    <property type="protein sequence ID" value="EKF30436.1"/>
    <property type="molecule type" value="Genomic_DNA"/>
</dbReference>
<dbReference type="InterPro" id="IPR036278">
    <property type="entry name" value="Sialidase_sf"/>
</dbReference>
<dbReference type="Gene3D" id="2.60.120.200">
    <property type="match status" value="1"/>
</dbReference>
<dbReference type="SUPFAM" id="SSF50939">
    <property type="entry name" value="Sialidases"/>
    <property type="match status" value="1"/>
</dbReference>
<keyword evidence="1" id="KW-0812">Transmembrane</keyword>
<keyword evidence="1" id="KW-1133">Transmembrane helix</keyword>
<dbReference type="CDD" id="cd15482">
    <property type="entry name" value="Sialidase_non-viral"/>
    <property type="match status" value="1"/>
</dbReference>
<dbReference type="Pfam" id="PF11052">
    <property type="entry name" value="Tr-sialidase_C"/>
    <property type="match status" value="1"/>
</dbReference>
<keyword evidence="1" id="KW-0472">Membrane</keyword>
<accession>K2N6Z7</accession>
<evidence type="ECO:0000313" key="5">
    <source>
        <dbReference type="Proteomes" id="UP000007350"/>
    </source>
</evidence>
<dbReference type="InterPro" id="IPR021287">
    <property type="entry name" value="Trans-sialidase_CS"/>
</dbReference>
<feature type="transmembrane region" description="Helical" evidence="1">
    <location>
        <begin position="367"/>
        <end position="385"/>
    </location>
</feature>
<dbReference type="GO" id="GO:0004308">
    <property type="term" value="F:exo-alpha-sialidase activity"/>
    <property type="evidence" value="ECO:0007669"/>
    <property type="project" value="InterPro"/>
</dbReference>
<evidence type="ECO:0000259" key="2">
    <source>
        <dbReference type="Pfam" id="PF13859"/>
    </source>
</evidence>